<evidence type="ECO:0000313" key="1">
    <source>
        <dbReference type="EMBL" id="KAK5639890.1"/>
    </source>
</evidence>
<keyword evidence="2" id="KW-1185">Reference proteome</keyword>
<protein>
    <submittedName>
        <fullName evidence="1">Uncharacterized protein</fullName>
    </submittedName>
</protein>
<dbReference type="EMBL" id="JAVRBK010000008">
    <property type="protein sequence ID" value="KAK5639890.1"/>
    <property type="molecule type" value="Genomic_DNA"/>
</dbReference>
<reference evidence="1 2" key="1">
    <citation type="journal article" date="2024" name="Insects">
        <title>An Improved Chromosome-Level Genome Assembly of the Firefly Pyrocoelia pectoralis.</title>
        <authorList>
            <person name="Fu X."/>
            <person name="Meyer-Rochow V.B."/>
            <person name="Ballantyne L."/>
            <person name="Zhu X."/>
        </authorList>
    </citation>
    <scope>NUCLEOTIDE SEQUENCE [LARGE SCALE GENOMIC DNA]</scope>
    <source>
        <strain evidence="1">XCY_ONT2</strain>
    </source>
</reference>
<dbReference type="Proteomes" id="UP001329430">
    <property type="component" value="Chromosome 8"/>
</dbReference>
<dbReference type="AlphaFoldDB" id="A0AAN7Z8Y9"/>
<comment type="caution">
    <text evidence="1">The sequence shown here is derived from an EMBL/GenBank/DDBJ whole genome shotgun (WGS) entry which is preliminary data.</text>
</comment>
<gene>
    <name evidence="1" type="ORF">RI129_010701</name>
</gene>
<organism evidence="1 2">
    <name type="scientific">Pyrocoelia pectoralis</name>
    <dbReference type="NCBI Taxonomy" id="417401"/>
    <lineage>
        <taxon>Eukaryota</taxon>
        <taxon>Metazoa</taxon>
        <taxon>Ecdysozoa</taxon>
        <taxon>Arthropoda</taxon>
        <taxon>Hexapoda</taxon>
        <taxon>Insecta</taxon>
        <taxon>Pterygota</taxon>
        <taxon>Neoptera</taxon>
        <taxon>Endopterygota</taxon>
        <taxon>Coleoptera</taxon>
        <taxon>Polyphaga</taxon>
        <taxon>Elateriformia</taxon>
        <taxon>Elateroidea</taxon>
        <taxon>Lampyridae</taxon>
        <taxon>Lampyrinae</taxon>
        <taxon>Pyrocoelia</taxon>
    </lineage>
</organism>
<sequence>MECNSQDSGVTFCSQLEGLSLSQGRNCAIKQDQTSLKRKSFEFDDECDAPIAKTFVCGLEEFESFTQTIDSLNDSTETVNDNGNVEVSSRTEINCIRNGNVLKLFMDEMTKSLTSLKEEKLRKKKDLIRNYSAVNTKIICSPEKTEEDELEASLALCELGGCYKALLNWCNTPKQ</sequence>
<accession>A0AAN7Z8Y9</accession>
<name>A0AAN7Z8Y9_9COLE</name>
<evidence type="ECO:0000313" key="2">
    <source>
        <dbReference type="Proteomes" id="UP001329430"/>
    </source>
</evidence>
<proteinExistence type="predicted"/>